<keyword evidence="3" id="KW-1185">Reference proteome</keyword>
<reference evidence="2 3" key="1">
    <citation type="submission" date="2019-02" db="EMBL/GenBank/DDBJ databases">
        <title>Deep-cultivation of Planctomycetes and their phenomic and genomic characterization uncovers novel biology.</title>
        <authorList>
            <person name="Wiegand S."/>
            <person name="Jogler M."/>
            <person name="Boedeker C."/>
            <person name="Pinto D."/>
            <person name="Vollmers J."/>
            <person name="Rivas-Marin E."/>
            <person name="Kohn T."/>
            <person name="Peeters S.H."/>
            <person name="Heuer A."/>
            <person name="Rast P."/>
            <person name="Oberbeckmann S."/>
            <person name="Bunk B."/>
            <person name="Jeske O."/>
            <person name="Meyerdierks A."/>
            <person name="Storesund J.E."/>
            <person name="Kallscheuer N."/>
            <person name="Luecker S."/>
            <person name="Lage O.M."/>
            <person name="Pohl T."/>
            <person name="Merkel B.J."/>
            <person name="Hornburger P."/>
            <person name="Mueller R.-W."/>
            <person name="Bruemmer F."/>
            <person name="Labrenz M."/>
            <person name="Spormann A.M."/>
            <person name="Op Den Camp H."/>
            <person name="Overmann J."/>
            <person name="Amann R."/>
            <person name="Jetten M.S.M."/>
            <person name="Mascher T."/>
            <person name="Medema M.H."/>
            <person name="Devos D.P."/>
            <person name="Kaster A.-K."/>
            <person name="Ovreas L."/>
            <person name="Rohde M."/>
            <person name="Galperin M.Y."/>
            <person name="Jogler C."/>
        </authorList>
    </citation>
    <scope>NUCLEOTIDE SEQUENCE [LARGE SCALE GENOMIC DNA]</scope>
    <source>
        <strain evidence="2 3">Poly59</strain>
    </source>
</reference>
<dbReference type="AlphaFoldDB" id="A0A5C6ENB8"/>
<dbReference type="Proteomes" id="UP000317977">
    <property type="component" value="Unassembled WGS sequence"/>
</dbReference>
<gene>
    <name evidence="2" type="ORF">Poly59_42040</name>
</gene>
<accession>A0A5C6ENB8</accession>
<evidence type="ECO:0000256" key="1">
    <source>
        <dbReference type="SAM" id="MobiDB-lite"/>
    </source>
</evidence>
<dbReference type="RefSeq" id="WP_146535821.1">
    <property type="nucleotide sequence ID" value="NZ_SJPX01000004.1"/>
</dbReference>
<protein>
    <submittedName>
        <fullName evidence="2">Uncharacterized protein</fullName>
    </submittedName>
</protein>
<sequence length="126" mass="13426">MRVLLPLLVFCAVGGGIAYKFSGVVQFDESATNSVATSADPYAPETSSSLGSLSLGSWMRKTMEPSDEPARPEYSGKAFAKPSCCRASVKSAPSPNGLQDFFFKTKESAEPTVVQANPFMTETDSQ</sequence>
<proteinExistence type="predicted"/>
<evidence type="ECO:0000313" key="2">
    <source>
        <dbReference type="EMBL" id="TWU49587.1"/>
    </source>
</evidence>
<dbReference type="EMBL" id="SJPX01000004">
    <property type="protein sequence ID" value="TWU49587.1"/>
    <property type="molecule type" value="Genomic_DNA"/>
</dbReference>
<evidence type="ECO:0000313" key="3">
    <source>
        <dbReference type="Proteomes" id="UP000317977"/>
    </source>
</evidence>
<name>A0A5C6ENB8_9BACT</name>
<feature type="region of interest" description="Disordered" evidence="1">
    <location>
        <begin position="35"/>
        <end position="54"/>
    </location>
</feature>
<organism evidence="2 3">
    <name type="scientific">Rubripirellula reticaptiva</name>
    <dbReference type="NCBI Taxonomy" id="2528013"/>
    <lineage>
        <taxon>Bacteria</taxon>
        <taxon>Pseudomonadati</taxon>
        <taxon>Planctomycetota</taxon>
        <taxon>Planctomycetia</taxon>
        <taxon>Pirellulales</taxon>
        <taxon>Pirellulaceae</taxon>
        <taxon>Rubripirellula</taxon>
    </lineage>
</organism>
<comment type="caution">
    <text evidence="2">The sequence shown here is derived from an EMBL/GenBank/DDBJ whole genome shotgun (WGS) entry which is preliminary data.</text>
</comment>